<dbReference type="Pfam" id="PF04014">
    <property type="entry name" value="MazE_antitoxin"/>
    <property type="match status" value="1"/>
</dbReference>
<reference evidence="3" key="1">
    <citation type="journal article" date="2019" name="Int. J. Syst. Evol. Microbiol.">
        <title>The Global Catalogue of Microorganisms (GCM) 10K type strain sequencing project: providing services to taxonomists for standard genome sequencing and annotation.</title>
        <authorList>
            <consortium name="The Broad Institute Genomics Platform"/>
            <consortium name="The Broad Institute Genome Sequencing Center for Infectious Disease"/>
            <person name="Wu L."/>
            <person name="Ma J."/>
        </authorList>
    </citation>
    <scope>NUCLEOTIDE SEQUENCE [LARGE SCALE GENOMIC DNA]</scope>
    <source>
        <strain evidence="3">TBRC 7912</strain>
    </source>
</reference>
<dbReference type="Gene3D" id="2.10.260.10">
    <property type="match status" value="1"/>
</dbReference>
<dbReference type="InterPro" id="IPR037914">
    <property type="entry name" value="SpoVT-AbrB_sf"/>
</dbReference>
<dbReference type="SMART" id="SM00966">
    <property type="entry name" value="SpoVT_AbrB"/>
    <property type="match status" value="1"/>
</dbReference>
<dbReference type="GO" id="GO:0003677">
    <property type="term" value="F:DNA binding"/>
    <property type="evidence" value="ECO:0007669"/>
    <property type="project" value="UniProtKB-KW"/>
</dbReference>
<sequence>MSRTTLRRKGQLTLPSEVRSALHIDDGDEVEFEIVEPGVVVMRGLKMIPADQAWFWSESWQAGEHEASNEISIGRTTVHKTADDMFDHLGG</sequence>
<gene>
    <name evidence="2" type="ORF">ACFOYY_40205</name>
</gene>
<keyword evidence="3" id="KW-1185">Reference proteome</keyword>
<evidence type="ECO:0000313" key="3">
    <source>
        <dbReference type="Proteomes" id="UP001595698"/>
    </source>
</evidence>
<proteinExistence type="predicted"/>
<dbReference type="InterPro" id="IPR007159">
    <property type="entry name" value="SpoVT-AbrB_dom"/>
</dbReference>
<dbReference type="Proteomes" id="UP001595698">
    <property type="component" value="Unassembled WGS sequence"/>
</dbReference>
<accession>A0ABV8FG68</accession>
<comment type="caution">
    <text evidence="2">The sequence shown here is derived from an EMBL/GenBank/DDBJ whole genome shotgun (WGS) entry which is preliminary data.</text>
</comment>
<evidence type="ECO:0000259" key="1">
    <source>
        <dbReference type="SMART" id="SM00966"/>
    </source>
</evidence>
<dbReference type="NCBIfam" id="TIGR01439">
    <property type="entry name" value="lp_hng_hel_AbrB"/>
    <property type="match status" value="1"/>
</dbReference>
<keyword evidence="2" id="KW-0238">DNA-binding</keyword>
<name>A0ABV8FG68_9ACTN</name>
<feature type="domain" description="SpoVT-AbrB" evidence="1">
    <location>
        <begin position="4"/>
        <end position="49"/>
    </location>
</feature>
<dbReference type="RefSeq" id="WP_386196622.1">
    <property type="nucleotide sequence ID" value="NZ_JBHSBC010000056.1"/>
</dbReference>
<protein>
    <submittedName>
        <fullName evidence="2">AbrB/MazE/SpoVT family DNA-binding domain-containing protein</fullName>
    </submittedName>
</protein>
<evidence type="ECO:0000313" key="2">
    <source>
        <dbReference type="EMBL" id="MFC3986410.1"/>
    </source>
</evidence>
<dbReference type="SUPFAM" id="SSF89447">
    <property type="entry name" value="AbrB/MazE/MraZ-like"/>
    <property type="match status" value="1"/>
</dbReference>
<dbReference type="EMBL" id="JBHSBC010000056">
    <property type="protein sequence ID" value="MFC3986410.1"/>
    <property type="molecule type" value="Genomic_DNA"/>
</dbReference>
<organism evidence="2 3">
    <name type="scientific">Streptosporangium jomthongense</name>
    <dbReference type="NCBI Taxonomy" id="1193683"/>
    <lineage>
        <taxon>Bacteria</taxon>
        <taxon>Bacillati</taxon>
        <taxon>Actinomycetota</taxon>
        <taxon>Actinomycetes</taxon>
        <taxon>Streptosporangiales</taxon>
        <taxon>Streptosporangiaceae</taxon>
        <taxon>Streptosporangium</taxon>
    </lineage>
</organism>